<evidence type="ECO:0000313" key="2">
    <source>
        <dbReference type="EMBL" id="RLP73315.1"/>
    </source>
</evidence>
<feature type="domain" description="ASCH" evidence="1">
    <location>
        <begin position="29"/>
        <end position="151"/>
    </location>
</feature>
<dbReference type="PANTHER" id="PTHR39203:SF1">
    <property type="entry name" value="CYTOPLASMIC PROTEIN"/>
    <property type="match status" value="1"/>
</dbReference>
<gene>
    <name evidence="2" type="ORF">D9V32_14510</name>
</gene>
<dbReference type="PIRSF" id="PIRSF021320">
    <property type="entry name" value="DUF984"/>
    <property type="match status" value="1"/>
</dbReference>
<comment type="caution">
    <text evidence="2">The sequence shown here is derived from an EMBL/GenBank/DDBJ whole genome shotgun (WGS) entry which is preliminary data.</text>
</comment>
<dbReference type="SUPFAM" id="SSF88697">
    <property type="entry name" value="PUA domain-like"/>
    <property type="match status" value="1"/>
</dbReference>
<evidence type="ECO:0000313" key="3">
    <source>
        <dbReference type="Proteomes" id="UP000272503"/>
    </source>
</evidence>
<dbReference type="SMART" id="SM01022">
    <property type="entry name" value="ASCH"/>
    <property type="match status" value="1"/>
</dbReference>
<reference evidence="2 3" key="1">
    <citation type="submission" date="2018-10" db="EMBL/GenBank/DDBJ databases">
        <authorList>
            <person name="Li J."/>
        </authorList>
    </citation>
    <scope>NUCLEOTIDE SEQUENCE [LARGE SCALE GENOMIC DNA]</scope>
    <source>
        <strain evidence="2 3">IF 016277</strain>
    </source>
</reference>
<proteinExistence type="predicted"/>
<sequence length="153" mass="17014">MTEPGVIDDFWLRARAAVSGLPVEVPEAWPFGATPEHADDLLGLVLAGFKTGTASAVWDYEHVDEAFPEPGEFSIILDGAGLPRAVIETTAVSTVAFDRVDAEHARAEGEGDRTLEYWRAAHEQYWREHSENPRGFEPQMPILCERFRLVYSG</sequence>
<protein>
    <submittedName>
        <fullName evidence="2">ASCH domain-containing protein</fullName>
    </submittedName>
</protein>
<accession>A0A3L7A033</accession>
<dbReference type="InterPro" id="IPR007374">
    <property type="entry name" value="ASCH_domain"/>
</dbReference>
<dbReference type="InterPro" id="IPR009326">
    <property type="entry name" value="DUF984"/>
</dbReference>
<dbReference type="AlphaFoldDB" id="A0A3L7A033"/>
<dbReference type="RefSeq" id="WP_121649638.1">
    <property type="nucleotide sequence ID" value="NZ_RCUX01000014.1"/>
</dbReference>
<dbReference type="EMBL" id="RCUX01000014">
    <property type="protein sequence ID" value="RLP73315.1"/>
    <property type="molecule type" value="Genomic_DNA"/>
</dbReference>
<dbReference type="Proteomes" id="UP000272503">
    <property type="component" value="Unassembled WGS sequence"/>
</dbReference>
<dbReference type="Gene3D" id="3.10.400.10">
    <property type="entry name" value="Sulfate adenylyltransferase"/>
    <property type="match status" value="1"/>
</dbReference>
<dbReference type="PANTHER" id="PTHR39203">
    <property type="entry name" value="CYTOPLASMIC PROTEIN-RELATED"/>
    <property type="match status" value="1"/>
</dbReference>
<dbReference type="Pfam" id="PF04266">
    <property type="entry name" value="ASCH"/>
    <property type="match status" value="1"/>
</dbReference>
<organism evidence="2 3">
    <name type="scientific">Mycetocola tolaasinivorans</name>
    <dbReference type="NCBI Taxonomy" id="76635"/>
    <lineage>
        <taxon>Bacteria</taxon>
        <taxon>Bacillati</taxon>
        <taxon>Actinomycetota</taxon>
        <taxon>Actinomycetes</taxon>
        <taxon>Micrococcales</taxon>
        <taxon>Microbacteriaceae</taxon>
        <taxon>Mycetocola</taxon>
    </lineage>
</organism>
<dbReference type="InterPro" id="IPR015947">
    <property type="entry name" value="PUA-like_sf"/>
</dbReference>
<dbReference type="CDD" id="cd06553">
    <property type="entry name" value="ASCH_Ef3133_like"/>
    <property type="match status" value="1"/>
</dbReference>
<name>A0A3L7A033_9MICO</name>
<dbReference type="OrthoDB" id="9807542at2"/>
<keyword evidence="3" id="KW-1185">Reference proteome</keyword>
<evidence type="ECO:0000259" key="1">
    <source>
        <dbReference type="SMART" id="SM01022"/>
    </source>
</evidence>